<dbReference type="Proteomes" id="UP000034883">
    <property type="component" value="Chromosome"/>
</dbReference>
<dbReference type="Gene3D" id="3.40.50.2300">
    <property type="match status" value="1"/>
</dbReference>
<accession>A0A0F6WAJ1</accession>
<feature type="domain" description="Response regulatory" evidence="3">
    <location>
        <begin position="5"/>
        <end position="119"/>
    </location>
</feature>
<dbReference type="GO" id="GO:0000160">
    <property type="term" value="P:phosphorelay signal transduction system"/>
    <property type="evidence" value="ECO:0007669"/>
    <property type="project" value="InterPro"/>
</dbReference>
<reference evidence="4 5" key="1">
    <citation type="submission" date="2015-03" db="EMBL/GenBank/DDBJ databases">
        <title>Genome assembly of Sandaracinus amylolyticus DSM 53668.</title>
        <authorList>
            <person name="Sharma G."/>
            <person name="Subramanian S."/>
        </authorList>
    </citation>
    <scope>NUCLEOTIDE SEQUENCE [LARGE SCALE GENOMIC DNA]</scope>
    <source>
        <strain evidence="4 5">DSM 53668</strain>
    </source>
</reference>
<dbReference type="Pfam" id="PF00072">
    <property type="entry name" value="Response_reg"/>
    <property type="match status" value="1"/>
</dbReference>
<dbReference type="InterPro" id="IPR011006">
    <property type="entry name" value="CheY-like_superfamily"/>
</dbReference>
<keyword evidence="1 2" id="KW-0597">Phosphoprotein</keyword>
<dbReference type="PROSITE" id="PS50110">
    <property type="entry name" value="RESPONSE_REGULATORY"/>
    <property type="match status" value="1"/>
</dbReference>
<feature type="modified residue" description="4-aspartylphosphate" evidence="2">
    <location>
        <position position="54"/>
    </location>
</feature>
<organism evidence="4 5">
    <name type="scientific">Sandaracinus amylolyticus</name>
    <dbReference type="NCBI Taxonomy" id="927083"/>
    <lineage>
        <taxon>Bacteria</taxon>
        <taxon>Pseudomonadati</taxon>
        <taxon>Myxococcota</taxon>
        <taxon>Polyangia</taxon>
        <taxon>Polyangiales</taxon>
        <taxon>Sandaracinaceae</taxon>
        <taxon>Sandaracinus</taxon>
    </lineage>
</organism>
<dbReference type="AlphaFoldDB" id="A0A0F6WAJ1"/>
<evidence type="ECO:0000313" key="5">
    <source>
        <dbReference type="Proteomes" id="UP000034883"/>
    </source>
</evidence>
<evidence type="ECO:0000256" key="2">
    <source>
        <dbReference type="PROSITE-ProRule" id="PRU00169"/>
    </source>
</evidence>
<evidence type="ECO:0000313" key="4">
    <source>
        <dbReference type="EMBL" id="AKF11605.1"/>
    </source>
</evidence>
<dbReference type="EMBL" id="CP011125">
    <property type="protein sequence ID" value="AKF11605.1"/>
    <property type="molecule type" value="Genomic_DNA"/>
</dbReference>
<dbReference type="InterPro" id="IPR050595">
    <property type="entry name" value="Bact_response_regulator"/>
</dbReference>
<dbReference type="SMART" id="SM00448">
    <property type="entry name" value="REC"/>
    <property type="match status" value="1"/>
</dbReference>
<dbReference type="STRING" id="927083.DB32_008754"/>
<name>A0A0F6WAJ1_9BACT</name>
<dbReference type="InterPro" id="IPR001789">
    <property type="entry name" value="Sig_transdc_resp-reg_receiver"/>
</dbReference>
<dbReference type="OrthoDB" id="9800029at2"/>
<evidence type="ECO:0000259" key="3">
    <source>
        <dbReference type="PROSITE" id="PS50110"/>
    </source>
</evidence>
<dbReference type="RefSeq" id="WP_053238450.1">
    <property type="nucleotide sequence ID" value="NZ_CP011125.1"/>
</dbReference>
<evidence type="ECO:0000256" key="1">
    <source>
        <dbReference type="ARBA" id="ARBA00022553"/>
    </source>
</evidence>
<sequence length="128" mass="14098">MSQCKVCIVDDDDDIREAMRLALELHGLEVIEASDGEEALSRLHGSHCGLVLLDLMMPGMNGWEFRAKQRADPELASIPVLVLSGARDVESHARELGASAWVQKPIELDHLIVEVDRLCKDGRAERAG</sequence>
<dbReference type="PANTHER" id="PTHR44591:SF3">
    <property type="entry name" value="RESPONSE REGULATORY DOMAIN-CONTAINING PROTEIN"/>
    <property type="match status" value="1"/>
</dbReference>
<dbReference type="KEGG" id="samy:DB32_008754"/>
<proteinExistence type="predicted"/>
<keyword evidence="5" id="KW-1185">Reference proteome</keyword>
<protein>
    <submittedName>
        <fullName evidence="4">Two-component response regulator</fullName>
    </submittedName>
</protein>
<dbReference type="SUPFAM" id="SSF52172">
    <property type="entry name" value="CheY-like"/>
    <property type="match status" value="1"/>
</dbReference>
<dbReference type="PANTHER" id="PTHR44591">
    <property type="entry name" value="STRESS RESPONSE REGULATOR PROTEIN 1"/>
    <property type="match status" value="1"/>
</dbReference>
<gene>
    <name evidence="4" type="ORF">DB32_008754</name>
</gene>